<evidence type="ECO:0000313" key="2">
    <source>
        <dbReference type="Proteomes" id="UP000473571"/>
    </source>
</evidence>
<keyword evidence="1" id="KW-0808">Transferase</keyword>
<sequence>MSQSSRPIKSLQIGMHWFPERAGGLDRMYYSLVGALPGAGVEVRGLVAGSPKVADDTGGAIQGFGPA</sequence>
<evidence type="ECO:0000313" key="1">
    <source>
        <dbReference type="EMBL" id="KAB0650833.1"/>
    </source>
</evidence>
<feature type="non-terminal residue" evidence="1">
    <location>
        <position position="67"/>
    </location>
</feature>
<accession>A0A6L3N8V4</accession>
<proteinExistence type="predicted"/>
<name>A0A6L3N8V4_9BURK</name>
<reference evidence="1 2" key="1">
    <citation type="submission" date="2019-09" db="EMBL/GenBank/DDBJ databases">
        <title>Draft genome sequences of 48 bacterial type strains from the CCUG.</title>
        <authorList>
            <person name="Tunovic T."/>
            <person name="Pineiro-Iglesias B."/>
            <person name="Unosson C."/>
            <person name="Inganas E."/>
            <person name="Ohlen M."/>
            <person name="Cardew S."/>
            <person name="Jensie-Markopoulos S."/>
            <person name="Salva-Serra F."/>
            <person name="Jaen-Luchoro D."/>
            <person name="Karlsson R."/>
            <person name="Svensson-Stadler L."/>
            <person name="Chun J."/>
            <person name="Moore E."/>
        </authorList>
    </citation>
    <scope>NUCLEOTIDE SEQUENCE [LARGE SCALE GENOMIC DNA]</scope>
    <source>
        <strain evidence="1 2">CCUG 65687</strain>
    </source>
</reference>
<dbReference type="GO" id="GO:0016740">
    <property type="term" value="F:transferase activity"/>
    <property type="evidence" value="ECO:0007669"/>
    <property type="project" value="UniProtKB-KW"/>
</dbReference>
<organism evidence="1 2">
    <name type="scientific">Burkholderia territorii</name>
    <dbReference type="NCBI Taxonomy" id="1503055"/>
    <lineage>
        <taxon>Bacteria</taxon>
        <taxon>Pseudomonadati</taxon>
        <taxon>Pseudomonadota</taxon>
        <taxon>Betaproteobacteria</taxon>
        <taxon>Burkholderiales</taxon>
        <taxon>Burkholderiaceae</taxon>
        <taxon>Burkholderia</taxon>
        <taxon>Burkholderia cepacia complex</taxon>
    </lineage>
</organism>
<gene>
    <name evidence="1" type="ORF">F7R13_27900</name>
</gene>
<comment type="caution">
    <text evidence="1">The sequence shown here is derived from an EMBL/GenBank/DDBJ whole genome shotgun (WGS) entry which is preliminary data.</text>
</comment>
<protein>
    <submittedName>
        <fullName evidence="1">Glycosyltransferase family 1 protein</fullName>
    </submittedName>
</protein>
<dbReference type="EMBL" id="VZOL01000633">
    <property type="protein sequence ID" value="KAB0650833.1"/>
    <property type="molecule type" value="Genomic_DNA"/>
</dbReference>
<dbReference type="AlphaFoldDB" id="A0A6L3N8V4"/>
<dbReference type="Proteomes" id="UP000473571">
    <property type="component" value="Unassembled WGS sequence"/>
</dbReference>